<dbReference type="PANTHER" id="PTHR31619">
    <property type="entry name" value="4-HYDROXY-3-METHYLBUT-2-ENYL DIPHOSPHATE REDUCTASE, CHLOROPLASTIC"/>
    <property type="match status" value="1"/>
</dbReference>
<reference evidence="1 2" key="1">
    <citation type="submission" date="2024-01" db="EMBL/GenBank/DDBJ databases">
        <title>A telomere-to-telomere, gap-free genome of sweet tea (Lithocarpus litseifolius).</title>
        <authorList>
            <person name="Zhou J."/>
        </authorList>
    </citation>
    <scope>NUCLEOTIDE SEQUENCE [LARGE SCALE GENOMIC DNA]</scope>
    <source>
        <strain evidence="1">Zhou-2022a</strain>
        <tissue evidence="1">Leaf</tissue>
    </source>
</reference>
<dbReference type="PANTHER" id="PTHR31619:SF5">
    <property type="entry name" value="4-HYDROXY-3-METHYLBUT-2-ENYL DIPHOSPHATE REDUCTASE, CHLOROPLASTIC"/>
    <property type="match status" value="1"/>
</dbReference>
<dbReference type="Proteomes" id="UP001459277">
    <property type="component" value="Unassembled WGS sequence"/>
</dbReference>
<protein>
    <recommendedName>
        <fullName evidence="3">4-hydroxy-3-methylbut-2-enyl diphosphate reductase</fullName>
    </recommendedName>
</protein>
<name>A0AAW2BT89_9ROSI</name>
<proteinExistence type="predicted"/>
<gene>
    <name evidence="1" type="ORF">SO802_028393</name>
</gene>
<organism evidence="1 2">
    <name type="scientific">Lithocarpus litseifolius</name>
    <dbReference type="NCBI Taxonomy" id="425828"/>
    <lineage>
        <taxon>Eukaryota</taxon>
        <taxon>Viridiplantae</taxon>
        <taxon>Streptophyta</taxon>
        <taxon>Embryophyta</taxon>
        <taxon>Tracheophyta</taxon>
        <taxon>Spermatophyta</taxon>
        <taxon>Magnoliopsida</taxon>
        <taxon>eudicotyledons</taxon>
        <taxon>Gunneridae</taxon>
        <taxon>Pentapetalae</taxon>
        <taxon>rosids</taxon>
        <taxon>fabids</taxon>
        <taxon>Fagales</taxon>
        <taxon>Fagaceae</taxon>
        <taxon>Lithocarpus</taxon>
    </lineage>
</organism>
<evidence type="ECO:0000313" key="2">
    <source>
        <dbReference type="Proteomes" id="UP001459277"/>
    </source>
</evidence>
<comment type="caution">
    <text evidence="1">The sequence shown here is derived from an EMBL/GenBank/DDBJ whole genome shotgun (WGS) entry which is preliminary data.</text>
</comment>
<accession>A0AAW2BT89</accession>
<keyword evidence="2" id="KW-1185">Reference proteome</keyword>
<evidence type="ECO:0000313" key="1">
    <source>
        <dbReference type="EMBL" id="KAK9988154.1"/>
    </source>
</evidence>
<dbReference type="AlphaFoldDB" id="A0AAW2BT89"/>
<dbReference type="EMBL" id="JAZDWU010000010">
    <property type="protein sequence ID" value="KAK9988154.1"/>
    <property type="molecule type" value="Genomic_DNA"/>
</dbReference>
<feature type="non-terminal residue" evidence="1">
    <location>
        <position position="55"/>
    </location>
</feature>
<sequence length="55" mass="6440">MKANGNGYTWGNVTVKLAEKFGFCWAVERAIQIAYEARKQFQDDLDHQWDYSQPN</sequence>
<evidence type="ECO:0008006" key="3">
    <source>
        <dbReference type="Google" id="ProtNLM"/>
    </source>
</evidence>